<reference evidence="1" key="1">
    <citation type="submission" date="2012-09" db="EMBL/GenBank/DDBJ databases">
        <title>Genome Sequence of alkane-degrading Bacterium Alcanivorax balearicus MACL04.</title>
        <authorList>
            <person name="Lai Q."/>
            <person name="Shao Z."/>
        </authorList>
    </citation>
    <scope>NUCLEOTIDE SEQUENCE</scope>
    <source>
        <strain evidence="1">MACL04</strain>
    </source>
</reference>
<evidence type="ECO:0000313" key="1">
    <source>
        <dbReference type="EMBL" id="MCU5784969.1"/>
    </source>
</evidence>
<organism evidence="1 2">
    <name type="scientific">Alloalcanivorax balearicus MACL04</name>
    <dbReference type="NCBI Taxonomy" id="1177182"/>
    <lineage>
        <taxon>Bacteria</taxon>
        <taxon>Pseudomonadati</taxon>
        <taxon>Pseudomonadota</taxon>
        <taxon>Gammaproteobacteria</taxon>
        <taxon>Oceanospirillales</taxon>
        <taxon>Alcanivoracaceae</taxon>
        <taxon>Alloalcanivorax</taxon>
    </lineage>
</organism>
<proteinExistence type="predicted"/>
<name>A0ABT2R5D5_9GAMM</name>
<dbReference type="EMBL" id="ARXS01000061">
    <property type="protein sequence ID" value="MCU5784969.1"/>
    <property type="molecule type" value="Genomic_DNA"/>
</dbReference>
<dbReference type="RefSeq" id="WP_262462825.1">
    <property type="nucleotide sequence ID" value="NZ_ARXS01000061.1"/>
</dbReference>
<evidence type="ECO:0000313" key="2">
    <source>
        <dbReference type="Proteomes" id="UP001064106"/>
    </source>
</evidence>
<dbReference type="Proteomes" id="UP001064106">
    <property type="component" value="Unassembled WGS sequence"/>
</dbReference>
<comment type="caution">
    <text evidence="1">The sequence shown here is derived from an EMBL/GenBank/DDBJ whole genome shotgun (WGS) entry which is preliminary data.</text>
</comment>
<sequence length="131" mass="14085">MQHLRVDEQNPCNSLLVLPCDHHHCLVQIRAWDRNVIGRGHRSGPHKGALPVSGGRRPALLMKAIAFPGPSQNRKKGNDLGKAMARTGAGTVGEPDGVALNGVQIKKKKRRFTTGASLSASLRRCAVIVSL</sequence>
<accession>A0ABT2R5D5</accession>
<keyword evidence="2" id="KW-1185">Reference proteome</keyword>
<protein>
    <submittedName>
        <fullName evidence="1">Uncharacterized protein</fullName>
    </submittedName>
</protein>
<gene>
    <name evidence="1" type="ORF">MA04_04269</name>
</gene>